<dbReference type="Gene3D" id="3.40.50.1820">
    <property type="entry name" value="alpha/beta hydrolase"/>
    <property type="match status" value="1"/>
</dbReference>
<dbReference type="PANTHER" id="PTHR12277:SF81">
    <property type="entry name" value="PROTEIN ABHD13"/>
    <property type="match status" value="1"/>
</dbReference>
<dbReference type="PANTHER" id="PTHR12277">
    <property type="entry name" value="ALPHA/BETA HYDROLASE DOMAIN-CONTAINING PROTEIN"/>
    <property type="match status" value="1"/>
</dbReference>
<evidence type="ECO:0000313" key="2">
    <source>
        <dbReference type="EMBL" id="KAF4658887.1"/>
    </source>
</evidence>
<dbReference type="AlphaFoldDB" id="A0A7J6LHX3"/>
<keyword evidence="3" id="KW-1185">Reference proteome</keyword>
<evidence type="ECO:0000313" key="3">
    <source>
        <dbReference type="Proteomes" id="UP000591131"/>
    </source>
</evidence>
<dbReference type="Pfam" id="PF07859">
    <property type="entry name" value="Abhydrolase_3"/>
    <property type="match status" value="1"/>
</dbReference>
<sequence>MNIIDSLEWEETNGLRPSGETQRVFEIAGQKIVSLHSEVYNNDGLDASPPGIEASCCSGYSRGNSTGSSTTAASSSPLLVPDRTDRGPFRQFCAGMFFATRNGTSSDSVPVLLYFHGNFETVGQQLSDMLQRMANVFGMHILAVDYPGYGLTPNPHGRMSIGVDSINAVADASFWFLVNELSFPPERIIVGGFSIGTGVAASLVHRLWHRHFIKVAGLFLQSPYTKLSSLATEFVEENLGCAKNFCMLDKLAVPPKQVVSWDVIRLVSECPIPVMVLHPRDDMIISVSHGMRVAANSGAPSDKVVAVFPPFGGHGHLWTSPSVAPYLRTFLVTCGFRRPSERPVTKSDGRTRSRPPQLLSTDQLLTLHRSRMACEWAEEDATISLSLRSGAWGSMYRKREMEKAGLAPINAEATMKKMYDQVIGRQLERQKRILDAEKRESTLMEPEGDALEMQKKRKKEVPFSLVLAVVEGVIVNIPVAQVEIDPCHLNQGNDYTVTVANDRGLGRAMRMQKLRRITEQADEDCPAKRGGDNK</sequence>
<dbReference type="Proteomes" id="UP000591131">
    <property type="component" value="Unassembled WGS sequence"/>
</dbReference>
<evidence type="ECO:0000259" key="1">
    <source>
        <dbReference type="Pfam" id="PF07859"/>
    </source>
</evidence>
<accession>A0A7J6LHX3</accession>
<proteinExistence type="predicted"/>
<protein>
    <recommendedName>
        <fullName evidence="1">Alpha/beta hydrolase fold-3 domain-containing protein</fullName>
    </recommendedName>
</protein>
<gene>
    <name evidence="2" type="ORF">FOL47_007792</name>
</gene>
<dbReference type="GO" id="GO:0016787">
    <property type="term" value="F:hydrolase activity"/>
    <property type="evidence" value="ECO:0007669"/>
    <property type="project" value="InterPro"/>
</dbReference>
<dbReference type="SUPFAM" id="SSF53474">
    <property type="entry name" value="alpha/beta-Hydrolases"/>
    <property type="match status" value="1"/>
</dbReference>
<dbReference type="InterPro" id="IPR029058">
    <property type="entry name" value="AB_hydrolase_fold"/>
</dbReference>
<dbReference type="OrthoDB" id="445665at2759"/>
<comment type="caution">
    <text evidence="2">The sequence shown here is derived from an EMBL/GenBank/DDBJ whole genome shotgun (WGS) entry which is preliminary data.</text>
</comment>
<dbReference type="InterPro" id="IPR013094">
    <property type="entry name" value="AB_hydrolase_3"/>
</dbReference>
<feature type="domain" description="Alpha/beta hydrolase fold-3" evidence="1">
    <location>
        <begin position="112"/>
        <end position="230"/>
    </location>
</feature>
<reference evidence="2 3" key="1">
    <citation type="submission" date="2020-04" db="EMBL/GenBank/DDBJ databases">
        <title>Perkinsus chesapeaki whole genome sequence.</title>
        <authorList>
            <person name="Bogema D.R."/>
        </authorList>
    </citation>
    <scope>NUCLEOTIDE SEQUENCE [LARGE SCALE GENOMIC DNA]</scope>
    <source>
        <strain evidence="2">ATCC PRA-425</strain>
    </source>
</reference>
<dbReference type="EMBL" id="JAAPAO010000475">
    <property type="protein sequence ID" value="KAF4658887.1"/>
    <property type="molecule type" value="Genomic_DNA"/>
</dbReference>
<organism evidence="2 3">
    <name type="scientific">Perkinsus chesapeaki</name>
    <name type="common">Clam parasite</name>
    <name type="synonym">Perkinsus andrewsi</name>
    <dbReference type="NCBI Taxonomy" id="330153"/>
    <lineage>
        <taxon>Eukaryota</taxon>
        <taxon>Sar</taxon>
        <taxon>Alveolata</taxon>
        <taxon>Perkinsozoa</taxon>
        <taxon>Perkinsea</taxon>
        <taxon>Perkinsida</taxon>
        <taxon>Perkinsidae</taxon>
        <taxon>Perkinsus</taxon>
    </lineage>
</organism>
<name>A0A7J6LHX3_PERCH</name>